<dbReference type="RefSeq" id="WP_379725402.1">
    <property type="nucleotide sequence ID" value="NZ_JBHRYJ010000001.1"/>
</dbReference>
<comment type="pathway">
    <text evidence="1">Lipid metabolism.</text>
</comment>
<protein>
    <submittedName>
        <fullName evidence="8">Lysophospholipid acyltransferase family protein</fullName>
    </submittedName>
</protein>
<evidence type="ECO:0000256" key="4">
    <source>
        <dbReference type="ARBA" id="ARBA00023098"/>
    </source>
</evidence>
<dbReference type="SMART" id="SM00563">
    <property type="entry name" value="PlsC"/>
    <property type="match status" value="1"/>
</dbReference>
<name>A0ABV7VG82_9PROT</name>
<evidence type="ECO:0000256" key="5">
    <source>
        <dbReference type="ARBA" id="ARBA00023315"/>
    </source>
</evidence>
<evidence type="ECO:0000256" key="3">
    <source>
        <dbReference type="ARBA" id="ARBA00022679"/>
    </source>
</evidence>
<evidence type="ECO:0000256" key="6">
    <source>
        <dbReference type="SAM" id="MobiDB-lite"/>
    </source>
</evidence>
<keyword evidence="2" id="KW-0444">Lipid biosynthesis</keyword>
<sequence length="277" mass="31299">MTVRAIATLALFLAWTLLLIPLQMVLIRIHSPLRRSLPHFYHRSLAWLLRVKVRKIGEPSAAAPTLFVCNHISWLDIVVLSAALPASFIAKQEVNDWPFFGLLARLQRTVFVERERRHRTVEHRDEMRERLESGDNLILFPEGTSSDGLRIQSFKSAFFAAAEHPVRGRPLTVQPVSLGYSQLNHMPVGRRWMRIFAWVGDEDLVPHLWRFLKVGPSEAVVEFHQPVTMESFASRKGMAAWCHQRVLEGLSDINAGRATPGPRTPAPVSHTTAAAAD</sequence>
<dbReference type="SUPFAM" id="SSF69593">
    <property type="entry name" value="Glycerol-3-phosphate (1)-acyltransferase"/>
    <property type="match status" value="1"/>
</dbReference>
<evidence type="ECO:0000256" key="2">
    <source>
        <dbReference type="ARBA" id="ARBA00022516"/>
    </source>
</evidence>
<dbReference type="EMBL" id="JBHRYJ010000001">
    <property type="protein sequence ID" value="MFC3675831.1"/>
    <property type="molecule type" value="Genomic_DNA"/>
</dbReference>
<dbReference type="InterPro" id="IPR002123">
    <property type="entry name" value="Plipid/glycerol_acylTrfase"/>
</dbReference>
<reference evidence="9" key="1">
    <citation type="journal article" date="2019" name="Int. J. Syst. Evol. Microbiol.">
        <title>The Global Catalogue of Microorganisms (GCM) 10K type strain sequencing project: providing services to taxonomists for standard genome sequencing and annotation.</title>
        <authorList>
            <consortium name="The Broad Institute Genomics Platform"/>
            <consortium name="The Broad Institute Genome Sequencing Center for Infectious Disease"/>
            <person name="Wu L."/>
            <person name="Ma J."/>
        </authorList>
    </citation>
    <scope>NUCLEOTIDE SEQUENCE [LARGE SCALE GENOMIC DNA]</scope>
    <source>
        <strain evidence="9">KCTC 42182</strain>
    </source>
</reference>
<dbReference type="CDD" id="cd07989">
    <property type="entry name" value="LPLAT_AGPAT-like"/>
    <property type="match status" value="1"/>
</dbReference>
<proteinExistence type="predicted"/>
<keyword evidence="5 8" id="KW-0012">Acyltransferase</keyword>
<gene>
    <name evidence="8" type="ORF">ACFOOQ_09775</name>
</gene>
<dbReference type="Proteomes" id="UP001595711">
    <property type="component" value="Unassembled WGS sequence"/>
</dbReference>
<dbReference type="GO" id="GO:0016746">
    <property type="term" value="F:acyltransferase activity"/>
    <property type="evidence" value="ECO:0007669"/>
    <property type="project" value="UniProtKB-KW"/>
</dbReference>
<keyword evidence="4" id="KW-0443">Lipid metabolism</keyword>
<feature type="region of interest" description="Disordered" evidence="6">
    <location>
        <begin position="253"/>
        <end position="277"/>
    </location>
</feature>
<evidence type="ECO:0000256" key="1">
    <source>
        <dbReference type="ARBA" id="ARBA00005189"/>
    </source>
</evidence>
<dbReference type="PANTHER" id="PTHR10434:SF64">
    <property type="entry name" value="1-ACYL-SN-GLYCEROL-3-PHOSPHATE ACYLTRANSFERASE-RELATED"/>
    <property type="match status" value="1"/>
</dbReference>
<dbReference type="PANTHER" id="PTHR10434">
    <property type="entry name" value="1-ACYL-SN-GLYCEROL-3-PHOSPHATE ACYLTRANSFERASE"/>
    <property type="match status" value="1"/>
</dbReference>
<organism evidence="8 9">
    <name type="scientific">Ferrovibrio xuzhouensis</name>
    <dbReference type="NCBI Taxonomy" id="1576914"/>
    <lineage>
        <taxon>Bacteria</taxon>
        <taxon>Pseudomonadati</taxon>
        <taxon>Pseudomonadota</taxon>
        <taxon>Alphaproteobacteria</taxon>
        <taxon>Rhodospirillales</taxon>
        <taxon>Rhodospirillaceae</taxon>
        <taxon>Ferrovibrio</taxon>
    </lineage>
</organism>
<evidence type="ECO:0000313" key="8">
    <source>
        <dbReference type="EMBL" id="MFC3675831.1"/>
    </source>
</evidence>
<evidence type="ECO:0000313" key="9">
    <source>
        <dbReference type="Proteomes" id="UP001595711"/>
    </source>
</evidence>
<comment type="caution">
    <text evidence="8">The sequence shown here is derived from an EMBL/GenBank/DDBJ whole genome shotgun (WGS) entry which is preliminary data.</text>
</comment>
<keyword evidence="3" id="KW-0808">Transferase</keyword>
<evidence type="ECO:0000259" key="7">
    <source>
        <dbReference type="SMART" id="SM00563"/>
    </source>
</evidence>
<accession>A0ABV7VG82</accession>
<feature type="domain" description="Phospholipid/glycerol acyltransferase" evidence="7">
    <location>
        <begin position="65"/>
        <end position="181"/>
    </location>
</feature>
<keyword evidence="9" id="KW-1185">Reference proteome</keyword>
<dbReference type="Pfam" id="PF01553">
    <property type="entry name" value="Acyltransferase"/>
    <property type="match status" value="1"/>
</dbReference>